<dbReference type="SUPFAM" id="SSF52540">
    <property type="entry name" value="P-loop containing nucleoside triphosphate hydrolases"/>
    <property type="match status" value="1"/>
</dbReference>
<dbReference type="EMBL" id="BJWG01000004">
    <property type="protein sequence ID" value="GEL94640.1"/>
    <property type="molecule type" value="Genomic_DNA"/>
</dbReference>
<sequence>MSEYTAKDGTDELCTAALRMRRGIEHLDRDPLCARAFRVMNAAMHDQRARQVMIHTKADRPNDDEHAWRPFQMAFILLNLEGLTDAESPDRELADVLWFPTGGGKTEAYLGLIALTLSLRRLRGRPGAGGGVGVLMRYTLRLLTLQQFERASTLICALEKWRRAELPTAAPISIGLWLGQGATPNDVKTAAAVLRRSSGELGETDEGNPRQLLRCPWCGADLPAKCYDADTRRDVLVVRCSDELCEFRSGLPVHLVDSDVYRERPSLVIGTVDKFAMLPWQKNAGRLFSVDGEFDTPDLVIQDELHLISGPLGTLVGLYETAVDLLATGAARPKLVASTATIRRAAAQVHAVFDRTASQFPPPGIDATDSFFAVDSEPHERGTRRYVGVMAPNASAATLMIRTYAALLQAGAAIRDDEVKDAYWTLLGYFNSLRVLGAAFIQAIDDVRDRIMVVARQTGAEPRLVVEPRELTSRKKSTEIPIELDALATSYPDPASPDMVLATNMISVGVDVDRLGLMVVMGQPQTTAEYIQATSRVGRRHPGLVVTLYNAARSRDLSHYESFTSYHRALYRQVEATGATPFAPRALDRGLHGVLTAIARHTVPGAEADSAAEVPARASQLDAVRDAILARARSVAPESEASVSAALDDLSEAWEYAAADSAIRKYAGWRDPRGALLVPAGGNPWEADEPSLVDAFPVGDPPWPTLTSLRNVDRESALYLARARRRNSGQ</sequence>
<evidence type="ECO:0000259" key="1">
    <source>
        <dbReference type="PROSITE" id="PS51194"/>
    </source>
</evidence>
<dbReference type="AlphaFoldDB" id="A0A511J9I4"/>
<name>A0A511J9I4_9CELL</name>
<protein>
    <recommendedName>
        <fullName evidence="1">Helicase C-terminal domain-containing protein</fullName>
    </recommendedName>
</protein>
<dbReference type="InterPro" id="IPR027417">
    <property type="entry name" value="P-loop_NTPase"/>
</dbReference>
<keyword evidence="3" id="KW-1185">Reference proteome</keyword>
<organism evidence="2 3">
    <name type="scientific">Cellulomonas composti</name>
    <dbReference type="NCBI Taxonomy" id="266130"/>
    <lineage>
        <taxon>Bacteria</taxon>
        <taxon>Bacillati</taxon>
        <taxon>Actinomycetota</taxon>
        <taxon>Actinomycetes</taxon>
        <taxon>Micrococcales</taxon>
        <taxon>Cellulomonadaceae</taxon>
        <taxon>Cellulomonas</taxon>
    </lineage>
</organism>
<feature type="domain" description="Helicase C-terminal" evidence="1">
    <location>
        <begin position="439"/>
        <end position="578"/>
    </location>
</feature>
<dbReference type="Pfam" id="PF00271">
    <property type="entry name" value="Helicase_C"/>
    <property type="match status" value="1"/>
</dbReference>
<evidence type="ECO:0000313" key="3">
    <source>
        <dbReference type="Proteomes" id="UP000321720"/>
    </source>
</evidence>
<accession>A0A511J9I4</accession>
<reference evidence="2 3" key="1">
    <citation type="submission" date="2019-07" db="EMBL/GenBank/DDBJ databases">
        <title>Whole genome shotgun sequence of Cellulomonas composti NBRC 100758.</title>
        <authorList>
            <person name="Hosoyama A."/>
            <person name="Uohara A."/>
            <person name="Ohji S."/>
            <person name="Ichikawa N."/>
        </authorList>
    </citation>
    <scope>NUCLEOTIDE SEQUENCE [LARGE SCALE GENOMIC DNA]</scope>
    <source>
        <strain evidence="2 3">NBRC 100758</strain>
    </source>
</reference>
<comment type="caution">
    <text evidence="2">The sequence shown here is derived from an EMBL/GenBank/DDBJ whole genome shotgun (WGS) entry which is preliminary data.</text>
</comment>
<dbReference type="PROSITE" id="PS51194">
    <property type="entry name" value="HELICASE_CTER"/>
    <property type="match status" value="1"/>
</dbReference>
<evidence type="ECO:0000313" key="2">
    <source>
        <dbReference type="EMBL" id="GEL94640.1"/>
    </source>
</evidence>
<proteinExistence type="predicted"/>
<dbReference type="Gene3D" id="3.40.50.300">
    <property type="entry name" value="P-loop containing nucleotide triphosphate hydrolases"/>
    <property type="match status" value="2"/>
</dbReference>
<dbReference type="CDD" id="cd18785">
    <property type="entry name" value="SF2_C"/>
    <property type="match status" value="1"/>
</dbReference>
<dbReference type="InterPro" id="IPR001650">
    <property type="entry name" value="Helicase_C-like"/>
</dbReference>
<dbReference type="SMART" id="SM00490">
    <property type="entry name" value="HELICc"/>
    <property type="match status" value="1"/>
</dbReference>
<gene>
    <name evidence="2" type="ORF">CCO02nite_12980</name>
</gene>
<dbReference type="Proteomes" id="UP000321720">
    <property type="component" value="Unassembled WGS sequence"/>
</dbReference>